<comment type="caution">
    <text evidence="2">The sequence shown here is derived from an EMBL/GenBank/DDBJ whole genome shotgun (WGS) entry which is preliminary data.</text>
</comment>
<gene>
    <name evidence="2" type="ORF">A2863_02000</name>
</gene>
<name>A0A1F7XYG6_9BACT</name>
<accession>A0A1F7XYG6</accession>
<dbReference type="EMBL" id="MGGF01000073">
    <property type="protein sequence ID" value="OGM20071.1"/>
    <property type="molecule type" value="Genomic_DNA"/>
</dbReference>
<organism evidence="2 3">
    <name type="scientific">Candidatus Woesebacteria bacterium RIFCSPHIGHO2_01_FULL_38_9b</name>
    <dbReference type="NCBI Taxonomy" id="1802493"/>
    <lineage>
        <taxon>Bacteria</taxon>
        <taxon>Candidatus Woeseibacteriota</taxon>
    </lineage>
</organism>
<feature type="transmembrane region" description="Helical" evidence="1">
    <location>
        <begin position="7"/>
        <end position="25"/>
    </location>
</feature>
<keyword evidence="1" id="KW-1133">Transmembrane helix</keyword>
<proteinExistence type="predicted"/>
<sequence length="60" mass="6516">MTLYYCIFLILAIPALIAGQIAGWINTDQSANIIIGLAIGLLVSILIDLIRTRNNQDDDG</sequence>
<dbReference type="Proteomes" id="UP000178750">
    <property type="component" value="Unassembled WGS sequence"/>
</dbReference>
<dbReference type="AlphaFoldDB" id="A0A1F7XYG6"/>
<reference evidence="2 3" key="1">
    <citation type="journal article" date="2016" name="Nat. Commun.">
        <title>Thousands of microbial genomes shed light on interconnected biogeochemical processes in an aquifer system.</title>
        <authorList>
            <person name="Anantharaman K."/>
            <person name="Brown C.T."/>
            <person name="Hug L.A."/>
            <person name="Sharon I."/>
            <person name="Castelle C.J."/>
            <person name="Probst A.J."/>
            <person name="Thomas B.C."/>
            <person name="Singh A."/>
            <person name="Wilkins M.J."/>
            <person name="Karaoz U."/>
            <person name="Brodie E.L."/>
            <person name="Williams K.H."/>
            <person name="Hubbard S.S."/>
            <person name="Banfield J.F."/>
        </authorList>
    </citation>
    <scope>NUCLEOTIDE SEQUENCE [LARGE SCALE GENOMIC DNA]</scope>
</reference>
<protein>
    <submittedName>
        <fullName evidence="2">Uncharacterized protein</fullName>
    </submittedName>
</protein>
<evidence type="ECO:0000313" key="3">
    <source>
        <dbReference type="Proteomes" id="UP000178750"/>
    </source>
</evidence>
<keyword evidence="1" id="KW-0812">Transmembrane</keyword>
<feature type="transmembrane region" description="Helical" evidence="1">
    <location>
        <begin position="31"/>
        <end position="50"/>
    </location>
</feature>
<evidence type="ECO:0000313" key="2">
    <source>
        <dbReference type="EMBL" id="OGM20071.1"/>
    </source>
</evidence>
<evidence type="ECO:0000256" key="1">
    <source>
        <dbReference type="SAM" id="Phobius"/>
    </source>
</evidence>
<keyword evidence="1" id="KW-0472">Membrane</keyword>